<dbReference type="EMBL" id="JAETXX010000010">
    <property type="protein sequence ID" value="MCF8715881.1"/>
    <property type="molecule type" value="Genomic_DNA"/>
</dbReference>
<accession>A0ABS9J632</accession>
<evidence type="ECO:0000256" key="4">
    <source>
        <dbReference type="PIRNR" id="PIRNR031924"/>
    </source>
</evidence>
<dbReference type="NCBIfam" id="NF042991">
    <property type="entry name" value="alk_phos_PafA"/>
    <property type="match status" value="1"/>
</dbReference>
<protein>
    <submittedName>
        <fullName evidence="5">Alkaline phosphatase family protein</fullName>
    </submittedName>
</protein>
<comment type="caution">
    <text evidence="5">The sequence shown here is derived from an EMBL/GenBank/DDBJ whole genome shotgun (WGS) entry which is preliminary data.</text>
</comment>
<dbReference type="InterPro" id="IPR026263">
    <property type="entry name" value="Alkaline_phosphatase_prok"/>
</dbReference>
<dbReference type="InterPro" id="IPR002591">
    <property type="entry name" value="Phosphodiest/P_Trfase"/>
</dbReference>
<evidence type="ECO:0000313" key="5">
    <source>
        <dbReference type="EMBL" id="MCF8715881.1"/>
    </source>
</evidence>
<keyword evidence="2 4" id="KW-0479">Metal-binding</keyword>
<sequence length="548" mass="60997">MKNVLIAGLLFFSVVGLKAQQKSEKEPFTRPKLVVGIVVDQMRYDYLVRFYDKYGDDGFKRMINEGFNCKNNHFNYIPTKTAAGHASVYTGTTPKTHGIIGNDWYDKNEDRSVYCTEDETVNSLGTVTDAGKMSPRRMVSSTMTDQLKLATASQGKVIGVSLKDRGSILPAGHAADGAYWFQGKDEGHWVTSTYYMDALPNWVEKFNKSDAAEKYKKVWNPLYDIDTYTESIADNNDFEQYFKGEEAPVFPHDLPKLWDDNGKFDLLKGVPFGNSLTVDFAEAAIKGENLGADKITDFIAVSFSATDYVGHRFGVSAKETEDTYLRLDKDLGRLFTFLDKEVGKGTYTVFLTSDHAAVEVPSYLEAENIPGGNFSKKEFYTPLNAFLNTKFGSDKLIKNFSNEQLFLDQELIKKLGLTSEEVENAIVGEVKNYKNVAEAYTGTSMRNQEFTKGQASRLQMGYNFNRSGDVLLALSPGYINSTSRKGTTHGTGYAYDTHAPLLFFGQGINHGQTVKRTEIPDIANTICSLLGITFPSGKSGEPIPEVIQ</sequence>
<name>A0ABS9J632_9FLAO</name>
<keyword evidence="3" id="KW-0732">Signal</keyword>
<evidence type="ECO:0000256" key="2">
    <source>
        <dbReference type="ARBA" id="ARBA00022723"/>
    </source>
</evidence>
<dbReference type="InterPro" id="IPR017850">
    <property type="entry name" value="Alkaline_phosphatase_core_sf"/>
</dbReference>
<dbReference type="Proteomes" id="UP000829517">
    <property type="component" value="Unassembled WGS sequence"/>
</dbReference>
<reference evidence="5 6" key="1">
    <citation type="submission" date="2021-01" db="EMBL/GenBank/DDBJ databases">
        <title>Genome sequencing of Joostella atrarenae M1-2 (= KCTC 23194).</title>
        <authorList>
            <person name="Zakaria M.R."/>
            <person name="Lam M.Q."/>
            <person name="Chong C.S."/>
        </authorList>
    </citation>
    <scope>NUCLEOTIDE SEQUENCE [LARGE SCALE GENOMIC DNA]</scope>
    <source>
        <strain evidence="5 6">M1-2</strain>
    </source>
</reference>
<dbReference type="PANTHER" id="PTHR10151">
    <property type="entry name" value="ECTONUCLEOTIDE PYROPHOSPHATASE/PHOSPHODIESTERASE"/>
    <property type="match status" value="1"/>
</dbReference>
<keyword evidence="6" id="KW-1185">Reference proteome</keyword>
<dbReference type="CDD" id="cd16016">
    <property type="entry name" value="AP-SPAP"/>
    <property type="match status" value="1"/>
</dbReference>
<keyword evidence="1" id="KW-0597">Phosphoprotein</keyword>
<dbReference type="PIRSF" id="PIRSF031924">
    <property type="entry name" value="Pi-irrepressible_AP"/>
    <property type="match status" value="1"/>
</dbReference>
<organism evidence="5 6">
    <name type="scientific">Joostella atrarenae</name>
    <dbReference type="NCBI Taxonomy" id="679257"/>
    <lineage>
        <taxon>Bacteria</taxon>
        <taxon>Pseudomonadati</taxon>
        <taxon>Bacteroidota</taxon>
        <taxon>Flavobacteriia</taxon>
        <taxon>Flavobacteriales</taxon>
        <taxon>Flavobacteriaceae</taxon>
        <taxon>Joostella</taxon>
    </lineage>
</organism>
<gene>
    <name evidence="5" type="ORF">JM658_13680</name>
</gene>
<proteinExistence type="predicted"/>
<evidence type="ECO:0000313" key="6">
    <source>
        <dbReference type="Proteomes" id="UP000829517"/>
    </source>
</evidence>
<dbReference type="Gene3D" id="3.40.720.10">
    <property type="entry name" value="Alkaline Phosphatase, subunit A"/>
    <property type="match status" value="1"/>
</dbReference>
<dbReference type="Pfam" id="PF01663">
    <property type="entry name" value="Phosphodiest"/>
    <property type="match status" value="1"/>
</dbReference>
<evidence type="ECO:0000256" key="3">
    <source>
        <dbReference type="ARBA" id="ARBA00022729"/>
    </source>
</evidence>
<dbReference type="SUPFAM" id="SSF53649">
    <property type="entry name" value="Alkaline phosphatase-like"/>
    <property type="match status" value="1"/>
</dbReference>
<dbReference type="Gene3D" id="3.30.1360.150">
    <property type="match status" value="1"/>
</dbReference>
<dbReference type="RefSeq" id="WP_236959843.1">
    <property type="nucleotide sequence ID" value="NZ_JAETXX010000010.1"/>
</dbReference>
<evidence type="ECO:0000256" key="1">
    <source>
        <dbReference type="ARBA" id="ARBA00022553"/>
    </source>
</evidence>
<dbReference type="PANTHER" id="PTHR10151:SF120">
    <property type="entry name" value="BIS(5'-ADENOSYL)-TRIPHOSPHATASE"/>
    <property type="match status" value="1"/>
</dbReference>